<evidence type="ECO:0000256" key="2">
    <source>
        <dbReference type="ARBA" id="ARBA00022679"/>
    </source>
</evidence>
<evidence type="ECO:0000256" key="4">
    <source>
        <dbReference type="HAMAP-Rule" id="MF_01813"/>
    </source>
</evidence>
<evidence type="ECO:0000313" key="6">
    <source>
        <dbReference type="Proteomes" id="UP000632535"/>
    </source>
</evidence>
<protein>
    <recommendedName>
        <fullName evidence="4">Demethylmenaquinone methyltransferase</fullName>
        <ecNumber evidence="4">2.1.1.163</ecNumber>
    </recommendedName>
</protein>
<dbReference type="PROSITE" id="PS51608">
    <property type="entry name" value="SAM_MT_UBIE"/>
    <property type="match status" value="1"/>
</dbReference>
<feature type="binding site" evidence="4">
    <location>
        <position position="84"/>
    </location>
    <ligand>
        <name>S-adenosyl-L-methionine</name>
        <dbReference type="ChEBI" id="CHEBI:59789"/>
    </ligand>
</feature>
<dbReference type="EMBL" id="BMDG01000021">
    <property type="protein sequence ID" value="GGI12229.1"/>
    <property type="molecule type" value="Genomic_DNA"/>
</dbReference>
<comment type="caution">
    <text evidence="4">Lacks conserved residue(s) required for the propagation of feature annotation.</text>
</comment>
<keyword evidence="2 4" id="KW-0808">Transferase</keyword>
<dbReference type="InterPro" id="IPR004033">
    <property type="entry name" value="UbiE/COQ5_MeTrFase"/>
</dbReference>
<dbReference type="InterPro" id="IPR029063">
    <property type="entry name" value="SAM-dependent_MTases_sf"/>
</dbReference>
<comment type="catalytic activity">
    <reaction evidence="4">
        <text>a 2-demethylmenaquinol + S-adenosyl-L-methionine = a menaquinol + S-adenosyl-L-homocysteine + H(+)</text>
        <dbReference type="Rhea" id="RHEA:42640"/>
        <dbReference type="Rhea" id="RHEA-COMP:9539"/>
        <dbReference type="Rhea" id="RHEA-COMP:9563"/>
        <dbReference type="ChEBI" id="CHEBI:15378"/>
        <dbReference type="ChEBI" id="CHEBI:18151"/>
        <dbReference type="ChEBI" id="CHEBI:55437"/>
        <dbReference type="ChEBI" id="CHEBI:57856"/>
        <dbReference type="ChEBI" id="CHEBI:59789"/>
        <dbReference type="EC" id="2.1.1.163"/>
    </reaction>
</comment>
<keyword evidence="4" id="KW-0474">Menaquinone biosynthesis</keyword>
<comment type="pathway">
    <text evidence="4">Quinol/quinone metabolism; menaquinone biosynthesis; menaquinol from 1,4-dihydroxy-2-naphthoate: step 2/2.</text>
</comment>
<dbReference type="PANTHER" id="PTHR43591:SF24">
    <property type="entry name" value="2-METHOXY-6-POLYPRENYL-1,4-BENZOQUINOL METHYLASE, MITOCHONDRIAL"/>
    <property type="match status" value="1"/>
</dbReference>
<proteinExistence type="inferred from homology"/>
<dbReference type="HAMAP" id="MF_01813">
    <property type="entry name" value="MenG_UbiE_methyltr"/>
    <property type="match status" value="1"/>
</dbReference>
<dbReference type="Pfam" id="PF01209">
    <property type="entry name" value="Ubie_methyltran"/>
    <property type="match status" value="1"/>
</dbReference>
<keyword evidence="3 4" id="KW-0949">S-adenosyl-L-methionine</keyword>
<sequence>MTVPSPSSSSKGEEVQRLFDTVPGYYDRMNRLMTLGRHQAWCRDVARRAQVPAGGALLDIATGTGVIALEAARRYPDAAVHGVDFSEGMLAGARTKPGADAVTWQFADANALPFDDGTFDAVTHGYLLRNVEDAERVLAEQLRVLRPGGRLVILETCPPRGLLRRPVTLGVKVVVPLLGQLVARDRTSYTYLEESTLGFMSPEQVGEILRRLGFVSVAWDRRFLGTHMIVTAQKP</sequence>
<comment type="similarity">
    <text evidence="4">Belongs to the class I-like SAM-binding methyltransferase superfamily. MenG/UbiE family.</text>
</comment>
<name>A0ABQ2BB75_9MICO</name>
<dbReference type="Gene3D" id="3.40.50.150">
    <property type="entry name" value="Vaccinia Virus protein VP39"/>
    <property type="match status" value="1"/>
</dbReference>
<dbReference type="SUPFAM" id="SSF53335">
    <property type="entry name" value="S-adenosyl-L-methionine-dependent methyltransferases"/>
    <property type="match status" value="1"/>
</dbReference>
<comment type="caution">
    <text evidence="5">The sequence shown here is derived from an EMBL/GenBank/DDBJ whole genome shotgun (WGS) entry which is preliminary data.</text>
</comment>
<keyword evidence="5" id="KW-0830">Ubiquinone</keyword>
<organism evidence="5 6">
    <name type="scientific">Isoptericola cucumis</name>
    <dbReference type="NCBI Taxonomy" id="1776856"/>
    <lineage>
        <taxon>Bacteria</taxon>
        <taxon>Bacillati</taxon>
        <taxon>Actinomycetota</taxon>
        <taxon>Actinomycetes</taxon>
        <taxon>Micrococcales</taxon>
        <taxon>Promicromonosporaceae</taxon>
        <taxon>Isoptericola</taxon>
    </lineage>
</organism>
<evidence type="ECO:0000256" key="3">
    <source>
        <dbReference type="ARBA" id="ARBA00022691"/>
    </source>
</evidence>
<evidence type="ECO:0000313" key="5">
    <source>
        <dbReference type="EMBL" id="GGI12229.1"/>
    </source>
</evidence>
<accession>A0ABQ2BB75</accession>
<dbReference type="NCBIfam" id="TIGR01934">
    <property type="entry name" value="MenG_MenH_UbiE"/>
    <property type="match status" value="1"/>
</dbReference>
<gene>
    <name evidence="5" type="primary">ubiE</name>
    <name evidence="4" type="synonym">menG</name>
    <name evidence="5" type="ORF">GCM10007368_40120</name>
</gene>
<dbReference type="Proteomes" id="UP000632535">
    <property type="component" value="Unassembled WGS sequence"/>
</dbReference>
<reference evidence="6" key="1">
    <citation type="journal article" date="2019" name="Int. J. Syst. Evol. Microbiol.">
        <title>The Global Catalogue of Microorganisms (GCM) 10K type strain sequencing project: providing services to taxonomists for standard genome sequencing and annotation.</title>
        <authorList>
            <consortium name="The Broad Institute Genomics Platform"/>
            <consortium name="The Broad Institute Genome Sequencing Center for Infectious Disease"/>
            <person name="Wu L."/>
            <person name="Ma J."/>
        </authorList>
    </citation>
    <scope>NUCLEOTIDE SEQUENCE [LARGE SCALE GENOMIC DNA]</scope>
    <source>
        <strain evidence="6">CCM 8653</strain>
    </source>
</reference>
<comment type="function">
    <text evidence="4">Methyltransferase required for the conversion of demethylmenaquinol (DMKH2) to menaquinol (MKH2).</text>
</comment>
<feature type="binding site" evidence="4">
    <location>
        <begin position="108"/>
        <end position="109"/>
    </location>
    <ligand>
        <name>S-adenosyl-L-methionine</name>
        <dbReference type="ChEBI" id="CHEBI:59789"/>
    </ligand>
</feature>
<dbReference type="RefSeq" id="WP_188525527.1">
    <property type="nucleotide sequence ID" value="NZ_BMDG01000021.1"/>
</dbReference>
<dbReference type="PANTHER" id="PTHR43591">
    <property type="entry name" value="METHYLTRANSFERASE"/>
    <property type="match status" value="1"/>
</dbReference>
<dbReference type="EC" id="2.1.1.163" evidence="4"/>
<keyword evidence="6" id="KW-1185">Reference proteome</keyword>
<evidence type="ECO:0000256" key="1">
    <source>
        <dbReference type="ARBA" id="ARBA00022603"/>
    </source>
</evidence>
<keyword evidence="1 4" id="KW-0489">Methyltransferase</keyword>
<dbReference type="CDD" id="cd02440">
    <property type="entry name" value="AdoMet_MTases"/>
    <property type="match status" value="1"/>
</dbReference>
<feature type="binding site" evidence="4">
    <location>
        <position position="64"/>
    </location>
    <ligand>
        <name>S-adenosyl-L-methionine</name>
        <dbReference type="ChEBI" id="CHEBI:59789"/>
    </ligand>
</feature>